<dbReference type="AlphaFoldDB" id="A0A6J6EZK0"/>
<name>A0A6J6EZK0_9ZZZZ</name>
<evidence type="ECO:0000313" key="1">
    <source>
        <dbReference type="EMBL" id="CAB4578058.1"/>
    </source>
</evidence>
<gene>
    <name evidence="1" type="ORF">UFOPK1711_00958</name>
</gene>
<dbReference type="EMBL" id="CAEZTR010000048">
    <property type="protein sequence ID" value="CAB4578058.1"/>
    <property type="molecule type" value="Genomic_DNA"/>
</dbReference>
<reference evidence="1" key="1">
    <citation type="submission" date="2020-05" db="EMBL/GenBank/DDBJ databases">
        <authorList>
            <person name="Chiriac C."/>
            <person name="Salcher M."/>
            <person name="Ghai R."/>
            <person name="Kavagutti S V."/>
        </authorList>
    </citation>
    <scope>NUCLEOTIDE SEQUENCE</scope>
</reference>
<proteinExistence type="predicted"/>
<organism evidence="1">
    <name type="scientific">freshwater metagenome</name>
    <dbReference type="NCBI Taxonomy" id="449393"/>
    <lineage>
        <taxon>unclassified sequences</taxon>
        <taxon>metagenomes</taxon>
        <taxon>ecological metagenomes</taxon>
    </lineage>
</organism>
<protein>
    <submittedName>
        <fullName evidence="1">Unannotated protein</fullName>
    </submittedName>
</protein>
<accession>A0A6J6EZK0</accession>
<sequence>MAFVVDEFDFAVVSEELEFESLLQATAPRVSEAATIKLPTILMGRDDM</sequence>